<dbReference type="Proteomes" id="UP000293162">
    <property type="component" value="Unassembled WGS sequence"/>
</dbReference>
<evidence type="ECO:0000313" key="2">
    <source>
        <dbReference type="Proteomes" id="UP000293162"/>
    </source>
</evidence>
<accession>A0A4V1ZDJ2</accession>
<evidence type="ECO:0000313" key="1">
    <source>
        <dbReference type="EMBL" id="RYU96350.1"/>
    </source>
</evidence>
<gene>
    <name evidence="1" type="ORF">EWM59_07505</name>
</gene>
<name>A0A4V1ZDJ2_9BACT</name>
<dbReference type="RefSeq" id="WP_130020331.1">
    <property type="nucleotide sequence ID" value="NZ_SEWF01000008.1"/>
</dbReference>
<dbReference type="AlphaFoldDB" id="A0A4V1ZDJ2"/>
<reference evidence="1 2" key="1">
    <citation type="submission" date="2019-02" db="EMBL/GenBank/DDBJ databases">
        <title>Bacterial novel species Emticicia sp. 17J42-9 isolated from soil.</title>
        <authorList>
            <person name="Jung H.-Y."/>
        </authorList>
    </citation>
    <scope>NUCLEOTIDE SEQUENCE [LARGE SCALE GENOMIC DNA]</scope>
    <source>
        <strain evidence="1 2">17J42-9</strain>
    </source>
</reference>
<organism evidence="1 2">
    <name type="scientific">Emticicia agri</name>
    <dbReference type="NCBI Taxonomy" id="2492393"/>
    <lineage>
        <taxon>Bacteria</taxon>
        <taxon>Pseudomonadati</taxon>
        <taxon>Bacteroidota</taxon>
        <taxon>Cytophagia</taxon>
        <taxon>Cytophagales</taxon>
        <taxon>Leadbetterellaceae</taxon>
        <taxon>Emticicia</taxon>
    </lineage>
</organism>
<dbReference type="OrthoDB" id="1467917at2"/>
<proteinExistence type="predicted"/>
<sequence length="98" mass="11660">MWQTRAYGFKENTPIFGEKNIETMVKWVKVFETPDVIKAELLKNELLTHEVMAVVLNRKDRNYLWGWCEIRVPEHQENIAKVIIDIFNQNDTETKPIL</sequence>
<dbReference type="EMBL" id="SEWF01000008">
    <property type="protein sequence ID" value="RYU96350.1"/>
    <property type="molecule type" value="Genomic_DNA"/>
</dbReference>
<protein>
    <submittedName>
        <fullName evidence="1">Uncharacterized protein</fullName>
    </submittedName>
</protein>
<keyword evidence="2" id="KW-1185">Reference proteome</keyword>
<comment type="caution">
    <text evidence="1">The sequence shown here is derived from an EMBL/GenBank/DDBJ whole genome shotgun (WGS) entry which is preliminary data.</text>
</comment>